<evidence type="ECO:0000256" key="6">
    <source>
        <dbReference type="ARBA" id="ARBA00022989"/>
    </source>
</evidence>
<dbReference type="InterPro" id="IPR036890">
    <property type="entry name" value="HATPase_C_sf"/>
</dbReference>
<feature type="transmembrane region" description="Helical" evidence="11">
    <location>
        <begin position="68"/>
        <end position="88"/>
    </location>
</feature>
<keyword evidence="4 11" id="KW-0812">Transmembrane</keyword>
<feature type="transmembrane region" description="Helical" evidence="11">
    <location>
        <begin position="100"/>
        <end position="119"/>
    </location>
</feature>
<evidence type="ECO:0000256" key="11">
    <source>
        <dbReference type="SAM" id="Phobius"/>
    </source>
</evidence>
<evidence type="ECO:0000256" key="5">
    <source>
        <dbReference type="ARBA" id="ARBA00022777"/>
    </source>
</evidence>
<keyword evidence="6 11" id="KW-1133">Transmembrane helix</keyword>
<evidence type="ECO:0000256" key="8">
    <source>
        <dbReference type="ARBA" id="ARBA00023136"/>
    </source>
</evidence>
<dbReference type="SMART" id="SM00387">
    <property type="entry name" value="HATPase_c"/>
    <property type="match status" value="1"/>
</dbReference>
<dbReference type="Pfam" id="PF07730">
    <property type="entry name" value="HisKA_3"/>
    <property type="match status" value="1"/>
</dbReference>
<dbReference type="Gene3D" id="1.20.5.1930">
    <property type="match status" value="1"/>
</dbReference>
<evidence type="ECO:0000256" key="10">
    <source>
        <dbReference type="SAM" id="MobiDB-lite"/>
    </source>
</evidence>
<dbReference type="EMBL" id="JACWMT010000003">
    <property type="protein sequence ID" value="MBD1271182.1"/>
    <property type="molecule type" value="Genomic_DNA"/>
</dbReference>
<feature type="transmembrane region" description="Helical" evidence="11">
    <location>
        <begin position="131"/>
        <end position="162"/>
    </location>
</feature>
<evidence type="ECO:0000256" key="7">
    <source>
        <dbReference type="ARBA" id="ARBA00023012"/>
    </source>
</evidence>
<dbReference type="SUPFAM" id="SSF55874">
    <property type="entry name" value="ATPase domain of HSP90 chaperone/DNA topoisomerase II/histidine kinase"/>
    <property type="match status" value="1"/>
</dbReference>
<feature type="domain" description="Histidine kinase" evidence="12">
    <location>
        <begin position="253"/>
        <end position="452"/>
    </location>
</feature>
<dbReference type="GO" id="GO:0000155">
    <property type="term" value="F:phosphorelay sensor kinase activity"/>
    <property type="evidence" value="ECO:0007669"/>
    <property type="project" value="InterPro"/>
</dbReference>
<evidence type="ECO:0000256" key="9">
    <source>
        <dbReference type="SAM" id="Coils"/>
    </source>
</evidence>
<dbReference type="InterPro" id="IPR005467">
    <property type="entry name" value="His_kinase_dom"/>
</dbReference>
<gene>
    <name evidence="13" type="ORF">IDH50_10625</name>
    <name evidence="14" type="ORF">IDH50_13135</name>
</gene>
<keyword evidence="3" id="KW-0808">Transferase</keyword>
<evidence type="ECO:0000256" key="2">
    <source>
        <dbReference type="ARBA" id="ARBA00022475"/>
    </source>
</evidence>
<dbReference type="AlphaFoldDB" id="A0A8I0FX35"/>
<comment type="subcellular location">
    <subcellularLocation>
        <location evidence="1">Cell membrane</location>
        <topology evidence="1">Multi-pass membrane protein</topology>
    </subcellularLocation>
</comment>
<keyword evidence="9" id="KW-0175">Coiled coil</keyword>
<dbReference type="InterPro" id="IPR011712">
    <property type="entry name" value="Sig_transdc_His_kin_sub3_dim/P"/>
</dbReference>
<name>A0A8I0FX35_9ACTN</name>
<evidence type="ECO:0000256" key="1">
    <source>
        <dbReference type="ARBA" id="ARBA00004651"/>
    </source>
</evidence>
<evidence type="ECO:0000313" key="14">
    <source>
        <dbReference type="EMBL" id="MBD1271182.1"/>
    </source>
</evidence>
<feature type="transmembrane region" description="Helical" evidence="11">
    <location>
        <begin position="194"/>
        <end position="217"/>
    </location>
</feature>
<reference evidence="13" key="1">
    <citation type="submission" date="2020-09" db="EMBL/GenBank/DDBJ databases">
        <title>Novel species in genus Aeromicrobium.</title>
        <authorList>
            <person name="Zhang G."/>
        </authorList>
    </citation>
    <scope>NUCLEOTIDE SEQUENCE</scope>
    <source>
        <strain evidence="13">SSW1-57</strain>
    </source>
</reference>
<keyword evidence="2" id="KW-1003">Cell membrane</keyword>
<dbReference type="Gene3D" id="3.30.565.10">
    <property type="entry name" value="Histidine kinase-like ATPase, C-terminal domain"/>
    <property type="match status" value="1"/>
</dbReference>
<proteinExistence type="predicted"/>
<evidence type="ECO:0000256" key="3">
    <source>
        <dbReference type="ARBA" id="ARBA00022679"/>
    </source>
</evidence>
<keyword evidence="5 13" id="KW-0418">Kinase</keyword>
<dbReference type="InterPro" id="IPR017205">
    <property type="entry name" value="Sig_transdc_His_kinase_ChrS"/>
</dbReference>
<dbReference type="InterPro" id="IPR050482">
    <property type="entry name" value="Sensor_HK_TwoCompSys"/>
</dbReference>
<dbReference type="Pfam" id="PF02518">
    <property type="entry name" value="HATPase_c"/>
    <property type="match status" value="1"/>
</dbReference>
<dbReference type="PANTHER" id="PTHR24421:SF37">
    <property type="entry name" value="SENSOR HISTIDINE KINASE NARS"/>
    <property type="match status" value="1"/>
</dbReference>
<feature type="coiled-coil region" evidence="9">
    <location>
        <begin position="214"/>
        <end position="244"/>
    </location>
</feature>
<feature type="region of interest" description="Disordered" evidence="10">
    <location>
        <begin position="24"/>
        <end position="44"/>
    </location>
</feature>
<dbReference type="PROSITE" id="PS50109">
    <property type="entry name" value="HIS_KIN"/>
    <property type="match status" value="1"/>
</dbReference>
<evidence type="ECO:0000259" key="12">
    <source>
        <dbReference type="PROSITE" id="PS50109"/>
    </source>
</evidence>
<dbReference type="EMBL" id="JACWMT010000002">
    <property type="protein sequence ID" value="MBD1270686.1"/>
    <property type="molecule type" value="Genomic_DNA"/>
</dbReference>
<dbReference type="PANTHER" id="PTHR24421">
    <property type="entry name" value="NITRATE/NITRITE SENSOR PROTEIN NARX-RELATED"/>
    <property type="match status" value="1"/>
</dbReference>
<evidence type="ECO:0000313" key="15">
    <source>
        <dbReference type="Proteomes" id="UP000659061"/>
    </source>
</evidence>
<protein>
    <submittedName>
        <fullName evidence="13">Sensor histidine kinase</fullName>
    </submittedName>
</protein>
<organism evidence="13 15">
    <name type="scientific">Aeromicrobium tamlense</name>
    <dbReference type="NCBI Taxonomy" id="375541"/>
    <lineage>
        <taxon>Bacteria</taxon>
        <taxon>Bacillati</taxon>
        <taxon>Actinomycetota</taxon>
        <taxon>Actinomycetes</taxon>
        <taxon>Propionibacteriales</taxon>
        <taxon>Nocardioidaceae</taxon>
        <taxon>Aeromicrobium</taxon>
    </lineage>
</organism>
<keyword evidence="7" id="KW-0902">Two-component regulatory system</keyword>
<accession>A0A8I0FX35</accession>
<dbReference type="CDD" id="cd16917">
    <property type="entry name" value="HATPase_UhpB-NarQ-NarX-like"/>
    <property type="match status" value="1"/>
</dbReference>
<evidence type="ECO:0000313" key="13">
    <source>
        <dbReference type="EMBL" id="MBD1270686.1"/>
    </source>
</evidence>
<sequence>MGPDDLVHCLHGVSVSGPSHRARERFAGPEGWTGTPPFVRRPRGPRRLDWSRDVGVRSHDGRRGIGSISAWLSLSLHLLVGALLTVLVLTSADGTRAESIAVIALAILFAATYVVGVWPDGALPESGRWGWWWVGALTVEWIVLLAWSVEATYLAFALFFLYLRLLGTVRGIVAVVVATVVAVGAFGLHRGFDVAGIIGPALGAGVAIVIGLGYEALNREVTRRQRLIEELTRTRDQLAIAEHAAGVVAERERLAREIHDTVSQSLSSVIMLLHAAQRSDPGTPKGRERLEQAREAAAEALAETREFIHALAPPALRDGGIGDALERLGEQTRETTGLRVEVDVPSDGRAVPTPVETALLRIAQGAMANVIQHAQAERVDLTLTRLDDEIILDVVDDGVGFDAETLTTRDGASRSFGLAAMQERAADLGGRVVVESQPGRGTSVVASFGVSP</sequence>
<keyword evidence="8 11" id="KW-0472">Membrane</keyword>
<dbReference type="GO" id="GO:0046983">
    <property type="term" value="F:protein dimerization activity"/>
    <property type="evidence" value="ECO:0007669"/>
    <property type="project" value="InterPro"/>
</dbReference>
<dbReference type="PIRSF" id="PIRSF037434">
    <property type="entry name" value="STHK_ChrS"/>
    <property type="match status" value="1"/>
</dbReference>
<evidence type="ECO:0000256" key="4">
    <source>
        <dbReference type="ARBA" id="ARBA00022692"/>
    </source>
</evidence>
<dbReference type="Proteomes" id="UP000659061">
    <property type="component" value="Unassembled WGS sequence"/>
</dbReference>
<feature type="transmembrane region" description="Helical" evidence="11">
    <location>
        <begin position="169"/>
        <end position="188"/>
    </location>
</feature>
<dbReference type="GO" id="GO:0005886">
    <property type="term" value="C:plasma membrane"/>
    <property type="evidence" value="ECO:0007669"/>
    <property type="project" value="UniProtKB-SubCell"/>
</dbReference>
<dbReference type="InterPro" id="IPR003594">
    <property type="entry name" value="HATPase_dom"/>
</dbReference>
<comment type="caution">
    <text evidence="13">The sequence shown here is derived from an EMBL/GenBank/DDBJ whole genome shotgun (WGS) entry which is preliminary data.</text>
</comment>